<gene>
    <name evidence="10" type="ORF">EV702DRAFT_1198658</name>
</gene>
<dbReference type="Pfam" id="PF00005">
    <property type="entry name" value="ABC_tran"/>
    <property type="match status" value="2"/>
</dbReference>
<keyword evidence="6 8" id="KW-1133">Transmembrane helix</keyword>
<protein>
    <submittedName>
        <fullName evidence="10">P-loop containing nucleoside triphosphate hydrolase protein</fullName>
    </submittedName>
</protein>
<keyword evidence="4" id="KW-0547">Nucleotide-binding</keyword>
<organism evidence="10 11">
    <name type="scientific">Suillus placidus</name>
    <dbReference type="NCBI Taxonomy" id="48579"/>
    <lineage>
        <taxon>Eukaryota</taxon>
        <taxon>Fungi</taxon>
        <taxon>Dikarya</taxon>
        <taxon>Basidiomycota</taxon>
        <taxon>Agaricomycotina</taxon>
        <taxon>Agaricomycetes</taxon>
        <taxon>Agaricomycetidae</taxon>
        <taxon>Boletales</taxon>
        <taxon>Suillineae</taxon>
        <taxon>Suillaceae</taxon>
        <taxon>Suillus</taxon>
    </lineage>
</organism>
<feature type="transmembrane region" description="Helical" evidence="8">
    <location>
        <begin position="369"/>
        <end position="390"/>
    </location>
</feature>
<evidence type="ECO:0000256" key="8">
    <source>
        <dbReference type="SAM" id="Phobius"/>
    </source>
</evidence>
<comment type="caution">
    <text evidence="10">The sequence shown here is derived from an EMBL/GenBank/DDBJ whole genome shotgun (WGS) entry which is preliminary data.</text>
</comment>
<dbReference type="GO" id="GO:0005524">
    <property type="term" value="F:ATP binding"/>
    <property type="evidence" value="ECO:0007669"/>
    <property type="project" value="UniProtKB-KW"/>
</dbReference>
<dbReference type="GO" id="GO:0016887">
    <property type="term" value="F:ATP hydrolysis activity"/>
    <property type="evidence" value="ECO:0007669"/>
    <property type="project" value="InterPro"/>
</dbReference>
<name>A0A9P6ZSQ5_9AGAM</name>
<evidence type="ECO:0000256" key="2">
    <source>
        <dbReference type="ARBA" id="ARBA00022692"/>
    </source>
</evidence>
<dbReference type="EMBL" id="JABBWD010000029">
    <property type="protein sequence ID" value="KAG1776049.1"/>
    <property type="molecule type" value="Genomic_DNA"/>
</dbReference>
<dbReference type="PANTHER" id="PTHR24223">
    <property type="entry name" value="ATP-BINDING CASSETTE SUB-FAMILY C"/>
    <property type="match status" value="1"/>
</dbReference>
<dbReference type="OrthoDB" id="6500128at2759"/>
<keyword evidence="5" id="KW-0067">ATP-binding</keyword>
<evidence type="ECO:0000256" key="1">
    <source>
        <dbReference type="ARBA" id="ARBA00004127"/>
    </source>
</evidence>
<proteinExistence type="predicted"/>
<dbReference type="Gene3D" id="1.20.1560.10">
    <property type="entry name" value="ABC transporter type 1, transmembrane domain"/>
    <property type="match status" value="1"/>
</dbReference>
<dbReference type="InterPro" id="IPR003439">
    <property type="entry name" value="ABC_transporter-like_ATP-bd"/>
</dbReference>
<reference evidence="10" key="1">
    <citation type="journal article" date="2020" name="New Phytol.">
        <title>Comparative genomics reveals dynamic genome evolution in host specialist ectomycorrhizal fungi.</title>
        <authorList>
            <person name="Lofgren L.A."/>
            <person name="Nguyen N.H."/>
            <person name="Vilgalys R."/>
            <person name="Ruytinx J."/>
            <person name="Liao H.L."/>
            <person name="Branco S."/>
            <person name="Kuo A."/>
            <person name="LaButti K."/>
            <person name="Lipzen A."/>
            <person name="Andreopoulos W."/>
            <person name="Pangilinan J."/>
            <person name="Riley R."/>
            <person name="Hundley H."/>
            <person name="Na H."/>
            <person name="Barry K."/>
            <person name="Grigoriev I.V."/>
            <person name="Stajich J.E."/>
            <person name="Kennedy P.G."/>
        </authorList>
    </citation>
    <scope>NUCLEOTIDE SEQUENCE</scope>
    <source>
        <strain evidence="10">DOB743</strain>
    </source>
</reference>
<dbReference type="AlphaFoldDB" id="A0A9P6ZSQ5"/>
<dbReference type="InterPro" id="IPR036640">
    <property type="entry name" value="ABC1_TM_sf"/>
</dbReference>
<dbReference type="Gene3D" id="3.40.50.300">
    <property type="entry name" value="P-loop containing nucleotide triphosphate hydrolases"/>
    <property type="match status" value="2"/>
</dbReference>
<evidence type="ECO:0000313" key="10">
    <source>
        <dbReference type="EMBL" id="KAG1776049.1"/>
    </source>
</evidence>
<evidence type="ECO:0000256" key="7">
    <source>
        <dbReference type="ARBA" id="ARBA00023136"/>
    </source>
</evidence>
<dbReference type="SUPFAM" id="SSF52540">
    <property type="entry name" value="P-loop containing nucleoside triphosphate hydrolases"/>
    <property type="match status" value="2"/>
</dbReference>
<dbReference type="PANTHER" id="PTHR24223:SF443">
    <property type="entry name" value="MULTIDRUG-RESISTANCE LIKE PROTEIN 1, ISOFORM I"/>
    <property type="match status" value="1"/>
</dbReference>
<evidence type="ECO:0000256" key="3">
    <source>
        <dbReference type="ARBA" id="ARBA00022737"/>
    </source>
</evidence>
<comment type="subcellular location">
    <subcellularLocation>
        <location evidence="1">Endomembrane system</location>
        <topology evidence="1">Multi-pass membrane protein</topology>
    </subcellularLocation>
</comment>
<evidence type="ECO:0000259" key="9">
    <source>
        <dbReference type="PROSITE" id="PS50893"/>
    </source>
</evidence>
<keyword evidence="7 8" id="KW-0472">Membrane</keyword>
<feature type="domain" description="ABC transporter" evidence="9">
    <location>
        <begin position="48"/>
        <end position="294"/>
    </location>
</feature>
<sequence>MFIPPFDSTTPSWMYGLRIDTTAAGTDWVAGESAGWKVYNIAATDKAYVLFDLSFRRRVPVEQTRHFDRSGRYQLDGAQGELVGVLGRVGSRKSSLLSSIIGDMRKTEGEVALFRNVAYAAQNPWILSATVRDNILFSHEYDEVFYNLVIEGMYMINYVRFGLTFSIACALKPDLELLSQGDLTEVGEKGITLSGGQRARVALTRAIYARADLVLLDDVLAASIPMLPDMSLVNHVIGPQGLLATKARILVTNSISYLKYFDHLVYLRRGIILESGSYNELMSNPDGEVRKLVAVHNSGTTTPGRSSGMATPTTSEGDMQATLVGELECVSEKVLRRGSFKKAVLAAPPKLRDASSDGITKEHTSRKGFLFFVLATVLQQAVSVMSTAMLRLWGEHNRKMGANVGLTDKYFLGYGLFNLIGACAALLIWVFCSLRSSKHLHDSVSVAFHDTGLVGLVLSCALNTTGSLNWFVRSVSEVEQNVVSVERIVHYAKDLEPEAPYEIPASGWSTAGEVEFREYPARYRPGLDLVLKDISMALTPKEKIGICGRTGAGKSSLLLALFQIIEPASGTIFIDKVDITKTSDGRSKLIEAPSQQSTLP</sequence>
<feature type="transmembrane region" description="Helical" evidence="8">
    <location>
        <begin position="411"/>
        <end position="431"/>
    </location>
</feature>
<dbReference type="Proteomes" id="UP000714275">
    <property type="component" value="Unassembled WGS sequence"/>
</dbReference>
<dbReference type="GO" id="GO:0042626">
    <property type="term" value="F:ATPase-coupled transmembrane transporter activity"/>
    <property type="evidence" value="ECO:0007669"/>
    <property type="project" value="TreeGrafter"/>
</dbReference>
<dbReference type="InterPro" id="IPR050173">
    <property type="entry name" value="ABC_transporter_C-like"/>
</dbReference>
<evidence type="ECO:0000256" key="6">
    <source>
        <dbReference type="ARBA" id="ARBA00022989"/>
    </source>
</evidence>
<dbReference type="InterPro" id="IPR027417">
    <property type="entry name" value="P-loop_NTPase"/>
</dbReference>
<dbReference type="CDD" id="cd03250">
    <property type="entry name" value="ABCC_MRP_domain1"/>
    <property type="match status" value="1"/>
</dbReference>
<dbReference type="PROSITE" id="PS50893">
    <property type="entry name" value="ABC_TRANSPORTER_2"/>
    <property type="match status" value="1"/>
</dbReference>
<keyword evidence="10" id="KW-0378">Hydrolase</keyword>
<accession>A0A9P6ZSQ5</accession>
<dbReference type="GO" id="GO:0012505">
    <property type="term" value="C:endomembrane system"/>
    <property type="evidence" value="ECO:0007669"/>
    <property type="project" value="UniProtKB-SubCell"/>
</dbReference>
<dbReference type="GO" id="GO:0000329">
    <property type="term" value="C:fungal-type vacuole membrane"/>
    <property type="evidence" value="ECO:0007669"/>
    <property type="project" value="UniProtKB-ARBA"/>
</dbReference>
<evidence type="ECO:0000256" key="4">
    <source>
        <dbReference type="ARBA" id="ARBA00022741"/>
    </source>
</evidence>
<keyword evidence="11" id="KW-1185">Reference proteome</keyword>
<keyword evidence="2 8" id="KW-0812">Transmembrane</keyword>
<evidence type="ECO:0000256" key="5">
    <source>
        <dbReference type="ARBA" id="ARBA00022840"/>
    </source>
</evidence>
<evidence type="ECO:0000313" key="11">
    <source>
        <dbReference type="Proteomes" id="UP000714275"/>
    </source>
</evidence>
<keyword evidence="3" id="KW-0677">Repeat</keyword>